<organism evidence="2 3">
    <name type="scientific">Levilactobacillus suantsaii</name>
    <dbReference type="NCBI Taxonomy" id="2292255"/>
    <lineage>
        <taxon>Bacteria</taxon>
        <taxon>Bacillati</taxon>
        <taxon>Bacillota</taxon>
        <taxon>Bacilli</taxon>
        <taxon>Lactobacillales</taxon>
        <taxon>Lactobacillaceae</taxon>
        <taxon>Levilactobacillus</taxon>
    </lineage>
</organism>
<dbReference type="AlphaFoldDB" id="A0A4Q0VI61"/>
<dbReference type="EMBL" id="QXIL01000008">
    <property type="protein sequence ID" value="RXI78765.1"/>
    <property type="molecule type" value="Genomic_DNA"/>
</dbReference>
<dbReference type="InterPro" id="IPR036388">
    <property type="entry name" value="WH-like_DNA-bd_sf"/>
</dbReference>
<dbReference type="Pfam" id="PF03551">
    <property type="entry name" value="PadR"/>
    <property type="match status" value="1"/>
</dbReference>
<evidence type="ECO:0000313" key="2">
    <source>
        <dbReference type="EMBL" id="RXI78765.1"/>
    </source>
</evidence>
<comment type="caution">
    <text evidence="2">The sequence shown here is derived from an EMBL/GenBank/DDBJ whole genome shotgun (WGS) entry which is preliminary data.</text>
</comment>
<gene>
    <name evidence="2" type="ORF">DXH47_05885</name>
</gene>
<dbReference type="PANTHER" id="PTHR33169">
    <property type="entry name" value="PADR-FAMILY TRANSCRIPTIONAL REGULATOR"/>
    <property type="match status" value="1"/>
</dbReference>
<dbReference type="InterPro" id="IPR036390">
    <property type="entry name" value="WH_DNA-bd_sf"/>
</dbReference>
<accession>A0A4Q0VI61</accession>
<evidence type="ECO:0000313" key="3">
    <source>
        <dbReference type="Proteomes" id="UP000290602"/>
    </source>
</evidence>
<dbReference type="RefSeq" id="WP_129032432.1">
    <property type="nucleotide sequence ID" value="NZ_CP059603.1"/>
</dbReference>
<protein>
    <submittedName>
        <fullName evidence="2">PadR family transcriptional regulator</fullName>
    </submittedName>
</protein>
<dbReference type="OrthoDB" id="9791785at2"/>
<dbReference type="InterPro" id="IPR005149">
    <property type="entry name" value="Tscrpt_reg_PadR_N"/>
</dbReference>
<dbReference type="SUPFAM" id="SSF46785">
    <property type="entry name" value="Winged helix' DNA-binding domain"/>
    <property type="match status" value="1"/>
</dbReference>
<reference evidence="2 3" key="1">
    <citation type="submission" date="2018-08" db="EMBL/GenBank/DDBJ databases">
        <title>Lactobacillus suantsai sp. nov., isolated from traditional fermented suan-tsai in Taiwan.</title>
        <authorList>
            <person name="Huang C.-H."/>
        </authorList>
    </citation>
    <scope>NUCLEOTIDE SEQUENCE [LARGE SCALE GENOMIC DNA]</scope>
    <source>
        <strain evidence="2 3">BCRC 12945</strain>
    </source>
</reference>
<dbReference type="InterPro" id="IPR052509">
    <property type="entry name" value="Metal_resp_DNA-bind_regulator"/>
</dbReference>
<proteinExistence type="predicted"/>
<evidence type="ECO:0000259" key="1">
    <source>
        <dbReference type="Pfam" id="PF03551"/>
    </source>
</evidence>
<dbReference type="Proteomes" id="UP000290602">
    <property type="component" value="Unassembled WGS sequence"/>
</dbReference>
<dbReference type="PANTHER" id="PTHR33169:SF14">
    <property type="entry name" value="TRANSCRIPTIONAL REGULATOR RV3488"/>
    <property type="match status" value="1"/>
</dbReference>
<name>A0A4Q0VI61_9LACO</name>
<dbReference type="Gene3D" id="1.10.10.10">
    <property type="entry name" value="Winged helix-like DNA-binding domain superfamily/Winged helix DNA-binding domain"/>
    <property type="match status" value="1"/>
</dbReference>
<sequence length="114" mass="12757">MKQTQLIKGVLEGCVLAIIAQKEVYGYDLMQALKHRGFTTIVGGTLYPLLVKLERNGDLASRTKPSPAGPNRKYYRLTPQGTQTLTEFSQQWTQLKGNVDQILTEALTHDEPQP</sequence>
<feature type="domain" description="Transcription regulator PadR N-terminal" evidence="1">
    <location>
        <begin position="15"/>
        <end position="86"/>
    </location>
</feature>
<keyword evidence="3" id="KW-1185">Reference proteome</keyword>